<comment type="function">
    <text evidence="10 12">Specifically methylates the N3 position of the uracil ring of uridine 1498 (m3U1498) in 16S rRNA. Acts on the fully assembled 30S ribosomal subunit.</text>
</comment>
<evidence type="ECO:0000256" key="8">
    <source>
        <dbReference type="ARBA" id="ARBA00022679"/>
    </source>
</evidence>
<dbReference type="NCBIfam" id="NF008696">
    <property type="entry name" value="PRK11713.3-5"/>
    <property type="match status" value="1"/>
</dbReference>
<evidence type="ECO:0000256" key="11">
    <source>
        <dbReference type="ARBA" id="ARBA00047944"/>
    </source>
</evidence>
<dbReference type="InterPro" id="IPR029026">
    <property type="entry name" value="tRNA_m1G_MTases_N"/>
</dbReference>
<keyword evidence="16" id="KW-1185">Reference proteome</keyword>
<comment type="similarity">
    <text evidence="2 12">Belongs to the RNA methyltransferase RsmE family.</text>
</comment>
<evidence type="ECO:0000256" key="10">
    <source>
        <dbReference type="ARBA" id="ARBA00025699"/>
    </source>
</evidence>
<keyword evidence="5 12" id="KW-0963">Cytoplasm</keyword>
<reference evidence="15" key="1">
    <citation type="journal article" date="2014" name="Int. J. Syst. Evol. Microbiol.">
        <title>Complete genome sequence of Corynebacterium casei LMG S-19264T (=DSM 44701T), isolated from a smear-ripened cheese.</title>
        <authorList>
            <consortium name="US DOE Joint Genome Institute (JGI-PGF)"/>
            <person name="Walter F."/>
            <person name="Albersmeier A."/>
            <person name="Kalinowski J."/>
            <person name="Ruckert C."/>
        </authorList>
    </citation>
    <scope>NUCLEOTIDE SEQUENCE</scope>
    <source>
        <strain evidence="15">CGMCC 1.15367</strain>
    </source>
</reference>
<dbReference type="InterPro" id="IPR046886">
    <property type="entry name" value="RsmE_MTase_dom"/>
</dbReference>
<dbReference type="Pfam" id="PF20260">
    <property type="entry name" value="PUA_4"/>
    <property type="match status" value="1"/>
</dbReference>
<dbReference type="GO" id="GO:0070475">
    <property type="term" value="P:rRNA base methylation"/>
    <property type="evidence" value="ECO:0007669"/>
    <property type="project" value="TreeGrafter"/>
</dbReference>
<dbReference type="Gene3D" id="2.40.240.20">
    <property type="entry name" value="Hypothetical PUA domain-like, domain 1"/>
    <property type="match status" value="1"/>
</dbReference>
<dbReference type="InterPro" id="IPR046887">
    <property type="entry name" value="RsmE_PUA-like"/>
</dbReference>
<organism evidence="15 16">
    <name type="scientific">Aureimonas endophytica</name>
    <dbReference type="NCBI Taxonomy" id="2027858"/>
    <lineage>
        <taxon>Bacteria</taxon>
        <taxon>Pseudomonadati</taxon>
        <taxon>Pseudomonadota</taxon>
        <taxon>Alphaproteobacteria</taxon>
        <taxon>Hyphomicrobiales</taxon>
        <taxon>Aurantimonadaceae</taxon>
        <taxon>Aureimonas</taxon>
    </lineage>
</organism>
<dbReference type="InterPro" id="IPR006700">
    <property type="entry name" value="RsmE"/>
</dbReference>
<evidence type="ECO:0000259" key="14">
    <source>
        <dbReference type="Pfam" id="PF20260"/>
    </source>
</evidence>
<dbReference type="EMBL" id="BMIQ01000002">
    <property type="protein sequence ID" value="GGD97446.1"/>
    <property type="molecule type" value="Genomic_DNA"/>
</dbReference>
<comment type="caution">
    <text evidence="15">The sequence shown here is derived from an EMBL/GenBank/DDBJ whole genome shotgun (WGS) entry which is preliminary data.</text>
</comment>
<dbReference type="PANTHER" id="PTHR30027:SF3">
    <property type="entry name" value="16S RRNA (URACIL(1498)-N(3))-METHYLTRANSFERASE"/>
    <property type="match status" value="1"/>
</dbReference>
<accession>A0A917E3H6</accession>
<evidence type="ECO:0000256" key="6">
    <source>
        <dbReference type="ARBA" id="ARBA00022552"/>
    </source>
</evidence>
<gene>
    <name evidence="15" type="ORF">GCM10011390_15330</name>
</gene>
<comment type="catalytic activity">
    <reaction evidence="11 12">
        <text>uridine(1498) in 16S rRNA + S-adenosyl-L-methionine = N(3)-methyluridine(1498) in 16S rRNA + S-adenosyl-L-homocysteine + H(+)</text>
        <dbReference type="Rhea" id="RHEA:42920"/>
        <dbReference type="Rhea" id="RHEA-COMP:10283"/>
        <dbReference type="Rhea" id="RHEA-COMP:10284"/>
        <dbReference type="ChEBI" id="CHEBI:15378"/>
        <dbReference type="ChEBI" id="CHEBI:57856"/>
        <dbReference type="ChEBI" id="CHEBI:59789"/>
        <dbReference type="ChEBI" id="CHEBI:65315"/>
        <dbReference type="ChEBI" id="CHEBI:74502"/>
        <dbReference type="EC" id="2.1.1.193"/>
    </reaction>
</comment>
<dbReference type="Gene3D" id="3.40.1280.10">
    <property type="match status" value="1"/>
</dbReference>
<name>A0A917E3H6_9HYPH</name>
<evidence type="ECO:0000256" key="12">
    <source>
        <dbReference type="PIRNR" id="PIRNR015601"/>
    </source>
</evidence>
<dbReference type="Pfam" id="PF04452">
    <property type="entry name" value="Methyltrans_RNA"/>
    <property type="match status" value="1"/>
</dbReference>
<sequence length="241" mass="25822">MGDLQAGHVLETEPAQANYLANVLRLGDGEGVLLFNGRDGEWGARLGREGKRRVLLHVETPLRPQPAAPDLGYLFAPLKSARLDYMVQKAVEMGARRLQPVMTQHVQASRLNLERMRANAVEAAEQCGILHVPECHPPVKLGELLAAYPAGRRLVFCDEREDAASPIEVLRAEAAGPADLLVGPEGGFSAEERAMLRARDFVTVISLGPRILRADTAAVAALAVLQAAVGDWGARDGGGAE</sequence>
<comment type="subcellular location">
    <subcellularLocation>
        <location evidence="1 12">Cytoplasm</location>
    </subcellularLocation>
</comment>
<dbReference type="GO" id="GO:0070042">
    <property type="term" value="F:rRNA (uridine-N3-)-methyltransferase activity"/>
    <property type="evidence" value="ECO:0007669"/>
    <property type="project" value="TreeGrafter"/>
</dbReference>
<dbReference type="InterPro" id="IPR029028">
    <property type="entry name" value="Alpha/beta_knot_MTases"/>
</dbReference>
<evidence type="ECO:0000256" key="9">
    <source>
        <dbReference type="ARBA" id="ARBA00022691"/>
    </source>
</evidence>
<dbReference type="SUPFAM" id="SSF88697">
    <property type="entry name" value="PUA domain-like"/>
    <property type="match status" value="1"/>
</dbReference>
<evidence type="ECO:0000259" key="13">
    <source>
        <dbReference type="Pfam" id="PF04452"/>
    </source>
</evidence>
<protein>
    <recommendedName>
        <fullName evidence="4 12">Ribosomal RNA small subunit methyltransferase E</fullName>
        <ecNumber evidence="3 12">2.1.1.193</ecNumber>
    </recommendedName>
</protein>
<feature type="domain" description="Ribosomal RNA small subunit methyltransferase E PUA-like" evidence="14">
    <location>
        <begin position="15"/>
        <end position="58"/>
    </location>
</feature>
<dbReference type="CDD" id="cd18084">
    <property type="entry name" value="RsmE-like"/>
    <property type="match status" value="1"/>
</dbReference>
<evidence type="ECO:0000256" key="2">
    <source>
        <dbReference type="ARBA" id="ARBA00005528"/>
    </source>
</evidence>
<dbReference type="Proteomes" id="UP000644699">
    <property type="component" value="Unassembled WGS sequence"/>
</dbReference>
<evidence type="ECO:0000313" key="16">
    <source>
        <dbReference type="Proteomes" id="UP000644699"/>
    </source>
</evidence>
<reference evidence="15" key="2">
    <citation type="submission" date="2020-09" db="EMBL/GenBank/DDBJ databases">
        <authorList>
            <person name="Sun Q."/>
            <person name="Zhou Y."/>
        </authorList>
    </citation>
    <scope>NUCLEOTIDE SEQUENCE</scope>
    <source>
        <strain evidence="15">CGMCC 1.15367</strain>
    </source>
</reference>
<dbReference type="EC" id="2.1.1.193" evidence="3 12"/>
<dbReference type="InterPro" id="IPR015947">
    <property type="entry name" value="PUA-like_sf"/>
</dbReference>
<dbReference type="AlphaFoldDB" id="A0A917E3H6"/>
<evidence type="ECO:0000256" key="1">
    <source>
        <dbReference type="ARBA" id="ARBA00004496"/>
    </source>
</evidence>
<dbReference type="NCBIfam" id="TIGR00046">
    <property type="entry name" value="RsmE family RNA methyltransferase"/>
    <property type="match status" value="1"/>
</dbReference>
<evidence type="ECO:0000256" key="4">
    <source>
        <dbReference type="ARBA" id="ARBA00013673"/>
    </source>
</evidence>
<feature type="domain" description="Ribosomal RNA small subunit methyltransferase E methyltransferase" evidence="13">
    <location>
        <begin position="70"/>
        <end position="226"/>
    </location>
</feature>
<proteinExistence type="inferred from homology"/>
<evidence type="ECO:0000256" key="7">
    <source>
        <dbReference type="ARBA" id="ARBA00022603"/>
    </source>
</evidence>
<dbReference type="PANTHER" id="PTHR30027">
    <property type="entry name" value="RIBOSOMAL RNA SMALL SUBUNIT METHYLTRANSFERASE E"/>
    <property type="match status" value="1"/>
</dbReference>
<evidence type="ECO:0000256" key="5">
    <source>
        <dbReference type="ARBA" id="ARBA00022490"/>
    </source>
</evidence>
<keyword evidence="8 12" id="KW-0808">Transferase</keyword>
<keyword evidence="7 12" id="KW-0489">Methyltransferase</keyword>
<dbReference type="PIRSF" id="PIRSF015601">
    <property type="entry name" value="MTase_slr0722"/>
    <property type="match status" value="1"/>
</dbReference>
<keyword evidence="6 12" id="KW-0698">rRNA processing</keyword>
<evidence type="ECO:0000313" key="15">
    <source>
        <dbReference type="EMBL" id="GGD97446.1"/>
    </source>
</evidence>
<dbReference type="GO" id="GO:0005737">
    <property type="term" value="C:cytoplasm"/>
    <property type="evidence" value="ECO:0007669"/>
    <property type="project" value="UniProtKB-SubCell"/>
</dbReference>
<dbReference type="SUPFAM" id="SSF75217">
    <property type="entry name" value="alpha/beta knot"/>
    <property type="match status" value="1"/>
</dbReference>
<keyword evidence="9 12" id="KW-0949">S-adenosyl-L-methionine</keyword>
<evidence type="ECO:0000256" key="3">
    <source>
        <dbReference type="ARBA" id="ARBA00012328"/>
    </source>
</evidence>